<gene>
    <name evidence="13" type="primary">nrfA</name>
    <name evidence="13" type="ORF">AW736_00620</name>
</gene>
<evidence type="ECO:0000256" key="3">
    <source>
        <dbReference type="ARBA" id="ARBA00011887"/>
    </source>
</evidence>
<evidence type="ECO:0000256" key="1">
    <source>
        <dbReference type="ARBA" id="ARBA00004196"/>
    </source>
</evidence>
<evidence type="ECO:0000256" key="5">
    <source>
        <dbReference type="ARBA" id="ARBA00022723"/>
    </source>
</evidence>
<dbReference type="CDD" id="cd00548">
    <property type="entry name" value="NrfA-like"/>
    <property type="match status" value="1"/>
</dbReference>
<evidence type="ECO:0000256" key="2">
    <source>
        <dbReference type="ARBA" id="ARBA00009288"/>
    </source>
</evidence>
<comment type="caution">
    <text evidence="13">The sequence shown here is derived from an EMBL/GenBank/DDBJ whole genome shotgun (WGS) entry which is preliminary data.</text>
</comment>
<accession>A0A178IMC1</accession>
<dbReference type="InterPro" id="IPR009056">
    <property type="entry name" value="Cyt_c-like_dom"/>
</dbReference>
<evidence type="ECO:0000256" key="10">
    <source>
        <dbReference type="ARBA" id="ARBA00049131"/>
    </source>
</evidence>
<dbReference type="EMBL" id="LRRQ01000060">
    <property type="protein sequence ID" value="OAM90349.1"/>
    <property type="molecule type" value="Genomic_DNA"/>
</dbReference>
<evidence type="ECO:0000256" key="6">
    <source>
        <dbReference type="ARBA" id="ARBA00022729"/>
    </source>
</evidence>
<reference evidence="13 14" key="1">
    <citation type="submission" date="2016-01" db="EMBL/GenBank/DDBJ databases">
        <title>High potential of lignocellulose degradation of a new Verrucomicrobia species.</title>
        <authorList>
            <person name="Wang Y."/>
            <person name="Shi Y."/>
            <person name="Qiu Z."/>
            <person name="Liu S."/>
            <person name="Yang H."/>
        </authorList>
    </citation>
    <scope>NUCLEOTIDE SEQUENCE [LARGE SCALE GENOMIC DNA]</scope>
    <source>
        <strain evidence="13 14">TSB47</strain>
    </source>
</reference>
<dbReference type="PIRSF" id="PIRSF000243">
    <property type="entry name" value="Cyt_c552"/>
    <property type="match status" value="1"/>
</dbReference>
<dbReference type="OrthoDB" id="9780421at2"/>
<evidence type="ECO:0000256" key="9">
    <source>
        <dbReference type="ARBA" id="ARBA00023004"/>
    </source>
</evidence>
<dbReference type="GO" id="GO:0020037">
    <property type="term" value="F:heme binding"/>
    <property type="evidence" value="ECO:0007669"/>
    <property type="project" value="InterPro"/>
</dbReference>
<dbReference type="NCBIfam" id="NF008339">
    <property type="entry name" value="PRK11125.1"/>
    <property type="match status" value="1"/>
</dbReference>
<dbReference type="GO" id="GO:0009055">
    <property type="term" value="F:electron transfer activity"/>
    <property type="evidence" value="ECO:0007669"/>
    <property type="project" value="InterPro"/>
</dbReference>
<feature type="domain" description="Cytochrome c" evidence="12">
    <location>
        <begin position="305"/>
        <end position="394"/>
    </location>
</feature>
<evidence type="ECO:0000313" key="13">
    <source>
        <dbReference type="EMBL" id="OAM90349.1"/>
    </source>
</evidence>
<evidence type="ECO:0000256" key="8">
    <source>
        <dbReference type="ARBA" id="ARBA00023002"/>
    </source>
</evidence>
<evidence type="ECO:0000256" key="7">
    <source>
        <dbReference type="ARBA" id="ARBA00022837"/>
    </source>
</evidence>
<evidence type="ECO:0000313" key="14">
    <source>
        <dbReference type="Proteomes" id="UP000078486"/>
    </source>
</evidence>
<dbReference type="Gene3D" id="1.10.1130.10">
    <property type="entry name" value="Flavocytochrome C3, Chain A"/>
    <property type="match status" value="1"/>
</dbReference>
<keyword evidence="9 11" id="KW-0408">Iron</keyword>
<keyword evidence="8" id="KW-0560">Oxidoreductase</keyword>
<evidence type="ECO:0000256" key="11">
    <source>
        <dbReference type="PROSITE-ProRule" id="PRU00433"/>
    </source>
</evidence>
<dbReference type="GO" id="GO:0042279">
    <property type="term" value="F:nitrite reductase (cytochrome, ammonia-forming) activity"/>
    <property type="evidence" value="ECO:0007669"/>
    <property type="project" value="UniProtKB-EC"/>
</dbReference>
<comment type="similarity">
    <text evidence="2">Belongs to the cytochrome c-552 family.</text>
</comment>
<dbReference type="Pfam" id="PF02335">
    <property type="entry name" value="Cytochrom_C552"/>
    <property type="match status" value="1"/>
</dbReference>
<dbReference type="PROSITE" id="PS51007">
    <property type="entry name" value="CYTC"/>
    <property type="match status" value="1"/>
</dbReference>
<dbReference type="InterPro" id="IPR036280">
    <property type="entry name" value="Multihaem_cyt_sf"/>
</dbReference>
<dbReference type="Proteomes" id="UP000078486">
    <property type="component" value="Unassembled WGS sequence"/>
</dbReference>
<name>A0A178IMC1_9BACT</name>
<dbReference type="EC" id="1.7.2.2" evidence="3"/>
<dbReference type="AlphaFoldDB" id="A0A178IMC1"/>
<evidence type="ECO:0000256" key="4">
    <source>
        <dbReference type="ARBA" id="ARBA00022617"/>
    </source>
</evidence>
<sequence>MKKRPLPGWLVFAASLVVTFALGLLASSIMERRAEALQVNTPLAAIKPFESRNSAWGDAYPRQYGTLRDTRDMSFTPPVVGAHGLDALGENPRQVILWAGYAFAKDYNHPRGHAYAVEDVRNTLRTGAPMKLGEGPQPASCWVCKSPDVPRLMNELGIDEFYKRKWSDLGGEVTNHIGCADCHDPKTMKLSITRPHLAIGYKAATGRDISTASHQEMRTLACAQCHVEYYFDKTAVPGGQVVTLPWKHGFTVEAAEKYYDEAGFTDFVNPISKAPIIKAQHPDYELWQMGIHGQRGVSCADCHMPYTTDGSQKFSSHHVQSPLADPGKSCQVCHRQNAGELLRNVTERQTKIADMLARIEQQLVHAHFEAKAAWDAGATGDEMKPVLQLIRQSQWRWDFVAASHGASFHAPLECARILDDGLARAGEARLALARILARHGQLDPVALPDLSTKEKAQSHLGLDIASERAAKAEFIRTVVPQWLRQARENGTLDENAL</sequence>
<keyword evidence="6" id="KW-0732">Signal</keyword>
<comment type="subcellular location">
    <subcellularLocation>
        <location evidence="1">Cell envelope</location>
    </subcellularLocation>
</comment>
<dbReference type="GO" id="GO:0030288">
    <property type="term" value="C:outer membrane-bounded periplasmic space"/>
    <property type="evidence" value="ECO:0007669"/>
    <property type="project" value="TreeGrafter"/>
</dbReference>
<dbReference type="Gene3D" id="1.20.140.10">
    <property type="entry name" value="Butyryl-CoA Dehydrogenase, subunit A, domain 3"/>
    <property type="match status" value="1"/>
</dbReference>
<evidence type="ECO:0000259" key="12">
    <source>
        <dbReference type="PROSITE" id="PS51007"/>
    </source>
</evidence>
<keyword evidence="4 11" id="KW-0349">Heme</keyword>
<dbReference type="STRING" id="1184151.AW736_00620"/>
<dbReference type="PANTHER" id="PTHR30633">
    <property type="entry name" value="CYTOCHROME C-552 RESPIRATORY NITRITE REDUCTASE"/>
    <property type="match status" value="1"/>
</dbReference>
<keyword evidence="7" id="KW-0106">Calcium</keyword>
<dbReference type="PANTHER" id="PTHR30633:SF0">
    <property type="entry name" value="CYTOCHROME C-552"/>
    <property type="match status" value="1"/>
</dbReference>
<comment type="catalytic activity">
    <reaction evidence="10">
        <text>6 Fe(III)-[cytochrome c] + NH4(+) + 2 H2O = 6 Fe(II)-[cytochrome c] + nitrite + 8 H(+)</text>
        <dbReference type="Rhea" id="RHEA:13089"/>
        <dbReference type="Rhea" id="RHEA-COMP:10350"/>
        <dbReference type="Rhea" id="RHEA-COMP:14399"/>
        <dbReference type="ChEBI" id="CHEBI:15377"/>
        <dbReference type="ChEBI" id="CHEBI:15378"/>
        <dbReference type="ChEBI" id="CHEBI:16301"/>
        <dbReference type="ChEBI" id="CHEBI:28938"/>
        <dbReference type="ChEBI" id="CHEBI:29033"/>
        <dbReference type="ChEBI" id="CHEBI:29034"/>
        <dbReference type="EC" id="1.7.2.2"/>
    </reaction>
</comment>
<proteinExistence type="inferred from homology"/>
<dbReference type="GO" id="GO:0019645">
    <property type="term" value="P:anaerobic electron transport chain"/>
    <property type="evidence" value="ECO:0007669"/>
    <property type="project" value="TreeGrafter"/>
</dbReference>
<dbReference type="GO" id="GO:0046872">
    <property type="term" value="F:metal ion binding"/>
    <property type="evidence" value="ECO:0007669"/>
    <property type="project" value="UniProtKB-KW"/>
</dbReference>
<dbReference type="SUPFAM" id="SSF48695">
    <property type="entry name" value="Multiheme cytochromes"/>
    <property type="match status" value="1"/>
</dbReference>
<protein>
    <recommendedName>
        <fullName evidence="3">nitrite reductase (cytochrome; ammonia-forming)</fullName>
        <ecNumber evidence="3">1.7.2.2</ecNumber>
    </recommendedName>
</protein>
<dbReference type="RefSeq" id="WP_068768371.1">
    <property type="nucleotide sequence ID" value="NZ_CP109796.1"/>
</dbReference>
<organism evidence="13 14">
    <name type="scientific">Termitidicoccus mucosus</name>
    <dbReference type="NCBI Taxonomy" id="1184151"/>
    <lineage>
        <taxon>Bacteria</taxon>
        <taxon>Pseudomonadati</taxon>
        <taxon>Verrucomicrobiota</taxon>
        <taxon>Opitutia</taxon>
        <taxon>Opitutales</taxon>
        <taxon>Opitutaceae</taxon>
        <taxon>Termitidicoccus</taxon>
    </lineage>
</organism>
<dbReference type="InterPro" id="IPR003321">
    <property type="entry name" value="Cyt_c552"/>
</dbReference>
<keyword evidence="5 11" id="KW-0479">Metal-binding</keyword>
<keyword evidence="14" id="KW-1185">Reference proteome</keyword>